<sequence length="476" mass="53764">MRTGLSPQFDTPTFHQRLLDGESPLSASKTVLPPRWAFDEMFEAFITSDLSLIFPLVDKVLFEETAQLAYSTDSELTLQHVSAKACLFAFLAVVGMNFAEVPATKYVDSAAFSKVARRLISECLEDTSLATLQTYLLMMMHDMAAGHMQTATTYNTLACQAVYALNGHQRLFPSPKNRHLTLEEREDRHVRLLFWMCYYFDKSISLRTGHPPAIDDDFCDLTLPEGYNESRWGIRSCDPNDDTQDVFFPGDMELTIVKSRVIRSLYGNRAWERSDAELLRTIRELDAELENWRSSIPREFAPALSVRKDITLASDLSRCMSMLHVELHMEYHHILNVIHGASGLGTTANTTPGSLMPGIQSSIDLSVEASRSTLVYLTASADRVASEAFWAFIFYPMSALMTIFFSILRNPCTDHVQDDLELISRSSTIVRGMPIHTAVPFATEYLRQVDRFVEELHRLAEGGIERGRIECRGNVT</sequence>
<reference evidence="1" key="1">
    <citation type="submission" date="2022-08" db="EMBL/GenBank/DDBJ databases">
        <title>Genome Sequence of Lecanicillium fungicola.</title>
        <authorList>
            <person name="Buettner E."/>
        </authorList>
    </citation>
    <scope>NUCLEOTIDE SEQUENCE</scope>
    <source>
        <strain evidence="1">Babe33</strain>
    </source>
</reference>
<evidence type="ECO:0000313" key="1">
    <source>
        <dbReference type="EMBL" id="KAJ2975517.1"/>
    </source>
</evidence>
<dbReference type="Proteomes" id="UP001143910">
    <property type="component" value="Unassembled WGS sequence"/>
</dbReference>
<accession>A0ACC1N887</accession>
<keyword evidence="2" id="KW-1185">Reference proteome</keyword>
<comment type="caution">
    <text evidence="1">The sequence shown here is derived from an EMBL/GenBank/DDBJ whole genome shotgun (WGS) entry which is preliminary data.</text>
</comment>
<proteinExistence type="predicted"/>
<evidence type="ECO:0000313" key="2">
    <source>
        <dbReference type="Proteomes" id="UP001143910"/>
    </source>
</evidence>
<dbReference type="EMBL" id="JANJQO010000698">
    <property type="protein sequence ID" value="KAJ2975517.1"/>
    <property type="molecule type" value="Genomic_DNA"/>
</dbReference>
<organism evidence="1 2">
    <name type="scientific">Zarea fungicola</name>
    <dbReference type="NCBI Taxonomy" id="93591"/>
    <lineage>
        <taxon>Eukaryota</taxon>
        <taxon>Fungi</taxon>
        <taxon>Dikarya</taxon>
        <taxon>Ascomycota</taxon>
        <taxon>Pezizomycotina</taxon>
        <taxon>Sordariomycetes</taxon>
        <taxon>Hypocreomycetidae</taxon>
        <taxon>Hypocreales</taxon>
        <taxon>Cordycipitaceae</taxon>
        <taxon>Zarea</taxon>
    </lineage>
</organism>
<gene>
    <name evidence="1" type="ORF">NQ176_g5478</name>
</gene>
<name>A0ACC1N887_9HYPO</name>
<protein>
    <submittedName>
        <fullName evidence="1">Uncharacterized protein</fullName>
    </submittedName>
</protein>